<dbReference type="RefSeq" id="WP_146719890.1">
    <property type="nucleotide sequence ID" value="NZ_BSUI01000005.1"/>
</dbReference>
<dbReference type="InterPro" id="IPR011990">
    <property type="entry name" value="TPR-like_helical_dom_sf"/>
</dbReference>
<sequence length="989" mass="106142">MDDAATTFVQLLGSPQVRLGPQVQPFLPDKRHHLLAYLAWRGGWVDRERLAFLFWPDEPQGTARHNLRRLLHRVRRLGWLADLAVQPQCLCWAPPTDVTTFEAAVRGERWTRALAAYGGPLLEGLGGDGEFGTWLAAERERLRGLWRLALRRRAEELESGGDPGGAAALLTPLLGGDEFDEEALALYMRAAAAAGQAAQALKAYAAFAGSLRRAFGLSPAPPTEHLARRLRGEELADAPAPVSPAPALPAASTPLVGRELELAEIAQALGRPECRLLTLTGPGGVGKTRIALEAARVLAPGYPDGVSFAPLAALADPERVPAAVAEAVGLTLGSTRPPTRQIIRHLQGPPRLLVLDNYEHLLEGVGFVAELLRACPELRVLVTSRERLRLAGEWLLPVDGLPVPPPGTGLDQALTYDAVRLFVERVTRVRPGYVLGEEDLPFVLALCRLVGGLPLGLELAAAWVRAVPPREIAGEIALNLDFLTSDARDGDARHVSLRATFEHSWRQLKPAEQVALRQLAVCEGGFRPGAAREVAGASLPLLAGLVDKSLLRASPSGRFHRHPLLYGYTREKLAAHPGEEAGARERHGLHFHRLLQDLSGALRGAGQKEALTRLDEDLENVRAAWGWAVAEGRADELGRSAAPLATYHMARGRYREGAELLAQAEAALREEAPAHHPALCRLHVEGAPLLYRLGRHAEAERWAASGLALARALGEPGAALSGLTLLGDLAWRRGDRAQAAALLEEALRLGTARGDRAALADSLNLLGNVALDSGDLVAARRRYEAALDLHRELDNLSEVVRLLNNLGCLAAYLGQLGVSVSLLGEGVALARDIGLPRLLAQLLSSLAETAHEQGDLAGAEATATEALALARASGDRRLEGILLVDLGRTATASGDLDRARQELREGLAVLWDLGELPQVLRALARWAEWHLARGERGRGAALLDLVARHPATKSVDRDPARRMRAELASPHSPAAALPETVAALLGFQS</sequence>
<dbReference type="SUPFAM" id="SSF52540">
    <property type="entry name" value="P-loop containing nucleoside triphosphate hydrolases"/>
    <property type="match status" value="1"/>
</dbReference>
<reference evidence="2 3" key="1">
    <citation type="submission" date="2020-08" db="EMBL/GenBank/DDBJ databases">
        <title>Genomic Encyclopedia of Type Strains, Phase IV (KMG-IV): sequencing the most valuable type-strain genomes for metagenomic binning, comparative biology and taxonomic classification.</title>
        <authorList>
            <person name="Goeker M."/>
        </authorList>
    </citation>
    <scope>NUCLEOTIDE SEQUENCE [LARGE SCALE GENOMIC DNA]</scope>
    <source>
        <strain evidence="2 3">DSM 105434</strain>
    </source>
</reference>
<dbReference type="SMART" id="SM00028">
    <property type="entry name" value="TPR"/>
    <property type="match status" value="4"/>
</dbReference>
<dbReference type="InterPro" id="IPR019734">
    <property type="entry name" value="TPR_rpt"/>
</dbReference>
<dbReference type="Gene3D" id="1.10.10.10">
    <property type="entry name" value="Winged helix-like DNA-binding domain superfamily/Winged helix DNA-binding domain"/>
    <property type="match status" value="1"/>
</dbReference>
<dbReference type="InterPro" id="IPR036388">
    <property type="entry name" value="WH-like_DNA-bd_sf"/>
</dbReference>
<dbReference type="SUPFAM" id="SSF48452">
    <property type="entry name" value="TPR-like"/>
    <property type="match status" value="3"/>
</dbReference>
<evidence type="ECO:0000313" key="3">
    <source>
        <dbReference type="Proteomes" id="UP000536909"/>
    </source>
</evidence>
<dbReference type="Proteomes" id="UP000536909">
    <property type="component" value="Unassembled WGS sequence"/>
</dbReference>
<evidence type="ECO:0000259" key="1">
    <source>
        <dbReference type="SMART" id="SM01043"/>
    </source>
</evidence>
<dbReference type="Pfam" id="PF03704">
    <property type="entry name" value="BTAD"/>
    <property type="match status" value="1"/>
</dbReference>
<proteinExistence type="predicted"/>
<dbReference type="Pfam" id="PF17874">
    <property type="entry name" value="TPR_MalT"/>
    <property type="match status" value="1"/>
</dbReference>
<dbReference type="PRINTS" id="PR00364">
    <property type="entry name" value="DISEASERSIST"/>
</dbReference>
<dbReference type="InterPro" id="IPR041617">
    <property type="entry name" value="TPR_MalT"/>
</dbReference>
<protein>
    <submittedName>
        <fullName evidence="2">ATPase/DNA-binding SARP family transcriptional activator</fullName>
    </submittedName>
</protein>
<dbReference type="InterPro" id="IPR005158">
    <property type="entry name" value="BTAD"/>
</dbReference>
<dbReference type="PANTHER" id="PTHR47691">
    <property type="entry name" value="REGULATOR-RELATED"/>
    <property type="match status" value="1"/>
</dbReference>
<gene>
    <name evidence="2" type="ORF">HNQ10_002563</name>
</gene>
<accession>A0ABR6MUV5</accession>
<dbReference type="EMBL" id="JACHFV010000008">
    <property type="protein sequence ID" value="MBB5295724.1"/>
    <property type="molecule type" value="Genomic_DNA"/>
</dbReference>
<feature type="domain" description="Bacterial transcriptional activator" evidence="1">
    <location>
        <begin position="96"/>
        <end position="231"/>
    </location>
</feature>
<keyword evidence="3" id="KW-1185">Reference proteome</keyword>
<comment type="caution">
    <text evidence="2">The sequence shown here is derived from an EMBL/GenBank/DDBJ whole genome shotgun (WGS) entry which is preliminary data.</text>
</comment>
<dbReference type="SMART" id="SM01043">
    <property type="entry name" value="BTAD"/>
    <property type="match status" value="1"/>
</dbReference>
<dbReference type="InterPro" id="IPR049945">
    <property type="entry name" value="AAA_22"/>
</dbReference>
<dbReference type="PANTHER" id="PTHR47691:SF3">
    <property type="entry name" value="HTH-TYPE TRANSCRIPTIONAL REGULATOR RV0890C-RELATED"/>
    <property type="match status" value="1"/>
</dbReference>
<organism evidence="2 3">
    <name type="scientific">Deinococcus metallilatus</name>
    <dbReference type="NCBI Taxonomy" id="1211322"/>
    <lineage>
        <taxon>Bacteria</taxon>
        <taxon>Thermotogati</taxon>
        <taxon>Deinococcota</taxon>
        <taxon>Deinococci</taxon>
        <taxon>Deinococcales</taxon>
        <taxon>Deinococcaceae</taxon>
        <taxon>Deinococcus</taxon>
    </lineage>
</organism>
<dbReference type="Pfam" id="PF13401">
    <property type="entry name" value="AAA_22"/>
    <property type="match status" value="1"/>
</dbReference>
<name>A0ABR6MUV5_9DEIO</name>
<dbReference type="Gene3D" id="3.40.50.300">
    <property type="entry name" value="P-loop containing nucleotide triphosphate hydrolases"/>
    <property type="match status" value="1"/>
</dbReference>
<dbReference type="Gene3D" id="1.25.40.10">
    <property type="entry name" value="Tetratricopeptide repeat domain"/>
    <property type="match status" value="2"/>
</dbReference>
<dbReference type="InterPro" id="IPR027417">
    <property type="entry name" value="P-loop_NTPase"/>
</dbReference>
<evidence type="ECO:0000313" key="2">
    <source>
        <dbReference type="EMBL" id="MBB5295724.1"/>
    </source>
</evidence>